<sequence length="378" mass="40491">MIRHRLFSTLALSLSSLLLASQIAVAQQPATAFGTEAQRAASTGLPHFRQFVHIANEVNIFGNFTVLDHPELNGHPEAIVYATVNSTPDGRSGIYNEHPIGVWYDEGKWTVFTQDLAPMPVGAAFTVRVGGGFRHQVTASNSLGIATTIDNPLTNNDPNAVLLVTPLWDTLDSPVYVNHHIGVLYSPAVEKWTIALTELDRMPEGASFNVLVGKGLVHTAGEQNTIGNRTLIDSPLTNGRPEAKLLVTYNVSATSNPDAPVNDHPIGVFYDGLRWSIANQDQVDIANGAAFNVFVANPPTITNAFFSGKKLVVEVEGVAGEGAVLVNGALPPIARLDLANQKIIVSRMSKAIPVGATATIEVQDEDGVRSDAFSFTRQ</sequence>
<keyword evidence="1" id="KW-0732">Signal</keyword>
<protein>
    <recommendedName>
        <fullName evidence="2">DUF7452 domain-containing protein</fullName>
    </recommendedName>
</protein>
<feature type="signal peptide" evidence="1">
    <location>
        <begin position="1"/>
        <end position="26"/>
    </location>
</feature>
<name>A0A0U3SZ08_9BACT</name>
<feature type="domain" description="DUF7452" evidence="2">
    <location>
        <begin position="132"/>
        <end position="212"/>
    </location>
</feature>
<accession>A0A0U3SZ08</accession>
<dbReference type="Pfam" id="PF24249">
    <property type="entry name" value="DUF7452"/>
    <property type="match status" value="3"/>
</dbReference>
<organism evidence="3">
    <name type="scientific">uncultured bacterium 20</name>
    <dbReference type="NCBI Taxonomy" id="1748270"/>
    <lineage>
        <taxon>Bacteria</taxon>
        <taxon>environmental samples</taxon>
    </lineage>
</organism>
<dbReference type="AlphaFoldDB" id="A0A0U3SZ08"/>
<evidence type="ECO:0000259" key="2">
    <source>
        <dbReference type="Pfam" id="PF24249"/>
    </source>
</evidence>
<dbReference type="InterPro" id="IPR055875">
    <property type="entry name" value="DUF7452"/>
</dbReference>
<reference evidence="3" key="1">
    <citation type="submission" date="2015-10" db="EMBL/GenBank/DDBJ databases">
        <title>Biosynthesis of SCL-MCL polyhydroxyalkanoates by metagenomic clones in Pseudomonas putida.</title>
        <authorList>
            <person name="Cheng J."/>
            <person name="Charles T.C."/>
        </authorList>
    </citation>
    <scope>NUCLEOTIDE SEQUENCE</scope>
</reference>
<proteinExistence type="predicted"/>
<feature type="domain" description="DUF7452" evidence="2">
    <location>
        <begin position="48"/>
        <end position="129"/>
    </location>
</feature>
<feature type="chain" id="PRO_5006845334" description="DUF7452 domain-containing protein" evidence="1">
    <location>
        <begin position="27"/>
        <end position="378"/>
    </location>
</feature>
<feature type="domain" description="DUF7452" evidence="2">
    <location>
        <begin position="216"/>
        <end position="295"/>
    </location>
</feature>
<evidence type="ECO:0000313" key="3">
    <source>
        <dbReference type="EMBL" id="ALV86486.1"/>
    </source>
</evidence>
<evidence type="ECO:0000256" key="1">
    <source>
        <dbReference type="SAM" id="SignalP"/>
    </source>
</evidence>
<dbReference type="EMBL" id="KT944266">
    <property type="protein sequence ID" value="ALV86486.1"/>
    <property type="molecule type" value="Genomic_DNA"/>
</dbReference>